<organism evidence="4 5">
    <name type="scientific">Thalictrum thalictroides</name>
    <name type="common">Rue-anemone</name>
    <name type="synonym">Anemone thalictroides</name>
    <dbReference type="NCBI Taxonomy" id="46969"/>
    <lineage>
        <taxon>Eukaryota</taxon>
        <taxon>Viridiplantae</taxon>
        <taxon>Streptophyta</taxon>
        <taxon>Embryophyta</taxon>
        <taxon>Tracheophyta</taxon>
        <taxon>Spermatophyta</taxon>
        <taxon>Magnoliopsida</taxon>
        <taxon>Ranunculales</taxon>
        <taxon>Ranunculaceae</taxon>
        <taxon>Thalictroideae</taxon>
        <taxon>Thalictrum</taxon>
    </lineage>
</organism>
<dbReference type="EMBL" id="JABWDY010008764">
    <property type="protein sequence ID" value="KAF5201952.1"/>
    <property type="molecule type" value="Genomic_DNA"/>
</dbReference>
<dbReference type="GO" id="GO:0016872">
    <property type="term" value="F:intramolecular lyase activity"/>
    <property type="evidence" value="ECO:0007669"/>
    <property type="project" value="InterPro"/>
</dbReference>
<dbReference type="Pfam" id="PF02431">
    <property type="entry name" value="Chalcone"/>
    <property type="match status" value="1"/>
</dbReference>
<keyword evidence="5" id="KW-1185">Reference proteome</keyword>
<evidence type="ECO:0000259" key="3">
    <source>
        <dbReference type="Pfam" id="PF02431"/>
    </source>
</evidence>
<accession>A0A7J6X0M6</accession>
<dbReference type="InterPro" id="IPR016089">
    <property type="entry name" value="Chalcone_isomerase_bundle_sf"/>
</dbReference>
<dbReference type="SUPFAM" id="SSF54626">
    <property type="entry name" value="Chalcone isomerase"/>
    <property type="match status" value="1"/>
</dbReference>
<dbReference type="InterPro" id="IPR016087">
    <property type="entry name" value="Chalcone_isomerase"/>
</dbReference>
<dbReference type="OrthoDB" id="18193at2759"/>
<dbReference type="InterPro" id="IPR036298">
    <property type="entry name" value="Chalcone_isomerase_sf"/>
</dbReference>
<evidence type="ECO:0000256" key="2">
    <source>
        <dbReference type="RuleBase" id="RU361158"/>
    </source>
</evidence>
<dbReference type="PANTHER" id="PTHR47698">
    <property type="entry name" value="FATTY-ACID-BINDING PROTEIN 3, CHLOROPLASTIC"/>
    <property type="match status" value="1"/>
</dbReference>
<dbReference type="Gene3D" id="1.10.890.20">
    <property type="match status" value="1"/>
</dbReference>
<evidence type="ECO:0000313" key="4">
    <source>
        <dbReference type="EMBL" id="KAF5201952.1"/>
    </source>
</evidence>
<dbReference type="PANTHER" id="PTHR47698:SF2">
    <property type="entry name" value="FATTY-ACID-BINDING PROTEIN 3, CHLOROPLASTIC"/>
    <property type="match status" value="1"/>
</dbReference>
<name>A0A7J6X0M6_THATH</name>
<comment type="caution">
    <text evidence="4">The sequence shown here is derived from an EMBL/GenBank/DDBJ whole genome shotgun (WGS) entry which is preliminary data.</text>
</comment>
<evidence type="ECO:0000313" key="5">
    <source>
        <dbReference type="Proteomes" id="UP000554482"/>
    </source>
</evidence>
<dbReference type="InterPro" id="IPR016088">
    <property type="entry name" value="Chalcone_isomerase_3-sand"/>
</dbReference>
<gene>
    <name evidence="4" type="ORF">FRX31_008465</name>
</gene>
<sequence length="288" mass="31337">MASVVVGLSSNTSVTLFSSLNICSYKLNLKPKIFSFQQKNQICLTLSLPLSTFSTSCYKNSKRLLLFPKAAAASSSSSVENGELIVEPTTNVKFQSLLSLPGCSSPLALVGTGYREKVFAIIGVKVYAVGLYANISITESLNAWRSRTEAEYQEDPSFFNSIYQAPMEKALQIVLVRDIDGKTFWDALDSAITPRIKTPIPVDESALSKFRSIFQQRSLKKGTLIFLTWPDPSKMLVSISSDGSPSTVDATIEATNVNLALFDIFFGDAPVSPSLKAAVCNGFAKILR</sequence>
<dbReference type="AlphaFoldDB" id="A0A7J6X0M6"/>
<feature type="domain" description="Chalcone isomerase" evidence="3">
    <location>
        <begin position="91"/>
        <end position="284"/>
    </location>
</feature>
<dbReference type="Gene3D" id="3.50.70.10">
    <property type="match status" value="1"/>
</dbReference>
<dbReference type="GO" id="GO:0009570">
    <property type="term" value="C:chloroplast stroma"/>
    <property type="evidence" value="ECO:0007669"/>
    <property type="project" value="TreeGrafter"/>
</dbReference>
<dbReference type="GO" id="GO:0005504">
    <property type="term" value="F:fatty acid binding"/>
    <property type="evidence" value="ECO:0007669"/>
    <property type="project" value="TreeGrafter"/>
</dbReference>
<reference evidence="4 5" key="1">
    <citation type="submission" date="2020-06" db="EMBL/GenBank/DDBJ databases">
        <title>Transcriptomic and genomic resources for Thalictrum thalictroides and T. hernandezii: Facilitating candidate gene discovery in an emerging model plant lineage.</title>
        <authorList>
            <person name="Arias T."/>
            <person name="Riano-Pachon D.M."/>
            <person name="Di Stilio V.S."/>
        </authorList>
    </citation>
    <scope>NUCLEOTIDE SEQUENCE [LARGE SCALE GENOMIC DNA]</scope>
    <source>
        <strain evidence="5">cv. WT478/WT964</strain>
        <tissue evidence="4">Leaves</tissue>
    </source>
</reference>
<proteinExistence type="inferred from homology"/>
<evidence type="ECO:0000256" key="1">
    <source>
        <dbReference type="ARBA" id="ARBA00007166"/>
    </source>
</evidence>
<dbReference type="Proteomes" id="UP000554482">
    <property type="component" value="Unassembled WGS sequence"/>
</dbReference>
<protein>
    <recommendedName>
        <fullName evidence="2">Chalcone-flavonone isomerase family protein</fullName>
    </recommendedName>
</protein>
<comment type="similarity">
    <text evidence="1 2">Belongs to the chalcone isomerase family.</text>
</comment>
<dbReference type="GO" id="GO:0006631">
    <property type="term" value="P:fatty acid metabolic process"/>
    <property type="evidence" value="ECO:0007669"/>
    <property type="project" value="TreeGrafter"/>
</dbReference>